<proteinExistence type="predicted"/>
<sequence>MDIQKEREAFESWWEGFHNGRQIACDYIEEDNSYSVGYANAQWVAWQAKAQAVHEQVLDAPACVGGGTFQKGVKWSTVIAAAQRHFKYTQNAKKAPSLDIDQVKKLVSGDFVLVPKERLAKAVDGIEELFEEDSLLALGELLPIQQDLKAMIEAQEPADD</sequence>
<organism evidence="1">
    <name type="scientific">Acinetobacter sp. A1-4-2</name>
    <dbReference type="NCBI Taxonomy" id="3156489"/>
    <lineage>
        <taxon>Bacteria</taxon>
        <taxon>Pseudomonadati</taxon>
        <taxon>Pseudomonadota</taxon>
        <taxon>Gammaproteobacteria</taxon>
        <taxon>Moraxellales</taxon>
        <taxon>Moraxellaceae</taxon>
        <taxon>Acinetobacter</taxon>
    </lineage>
</organism>
<gene>
    <name evidence="1" type="ORF">ABJ384_05645</name>
</gene>
<evidence type="ECO:0000313" key="1">
    <source>
        <dbReference type="EMBL" id="XBU16645.1"/>
    </source>
</evidence>
<reference evidence="1" key="1">
    <citation type="submission" date="2024-06" db="EMBL/GenBank/DDBJ databases">
        <authorList>
            <person name="Song Z."/>
        </authorList>
    </citation>
    <scope>NUCLEOTIDE SEQUENCE</scope>
    <source>
        <strain evidence="1">A1-4-2</strain>
    </source>
</reference>
<accession>A0AAU7SZR8</accession>
<dbReference type="EMBL" id="CP157981">
    <property type="protein sequence ID" value="XBU16645.1"/>
    <property type="molecule type" value="Genomic_DNA"/>
</dbReference>
<protein>
    <submittedName>
        <fullName evidence="1">Uncharacterized protein</fullName>
    </submittedName>
</protein>
<dbReference type="AlphaFoldDB" id="A0AAU7SZR8"/>
<name>A0AAU7SZR8_9GAMM</name>
<dbReference type="RefSeq" id="WP_349929413.1">
    <property type="nucleotide sequence ID" value="NZ_CP157981.1"/>
</dbReference>